<dbReference type="Proteomes" id="UP001596413">
    <property type="component" value="Unassembled WGS sequence"/>
</dbReference>
<evidence type="ECO:0008006" key="4">
    <source>
        <dbReference type="Google" id="ProtNLM"/>
    </source>
</evidence>
<keyword evidence="3" id="KW-1185">Reference proteome</keyword>
<dbReference type="RefSeq" id="WP_386410819.1">
    <property type="nucleotide sequence ID" value="NZ_JBHSZO010000002.1"/>
</dbReference>
<feature type="signal peptide" evidence="1">
    <location>
        <begin position="1"/>
        <end position="29"/>
    </location>
</feature>
<gene>
    <name evidence="2" type="ORF">ACFQLX_01415</name>
</gene>
<keyword evidence="1" id="KW-0732">Signal</keyword>
<evidence type="ECO:0000313" key="3">
    <source>
        <dbReference type="Proteomes" id="UP001596413"/>
    </source>
</evidence>
<feature type="chain" id="PRO_5045575178" description="Secreted protein" evidence="1">
    <location>
        <begin position="30"/>
        <end position="140"/>
    </location>
</feature>
<name>A0ABW2GAB6_9ACTN</name>
<dbReference type="EMBL" id="JBHSZO010000002">
    <property type="protein sequence ID" value="MFC7216836.1"/>
    <property type="molecule type" value="Genomic_DNA"/>
</dbReference>
<proteinExistence type="predicted"/>
<evidence type="ECO:0000313" key="2">
    <source>
        <dbReference type="EMBL" id="MFC7216836.1"/>
    </source>
</evidence>
<accession>A0ABW2GAB6</accession>
<organism evidence="2 3">
    <name type="scientific">Streptomyces polyrhachis</name>
    <dbReference type="NCBI Taxonomy" id="1282885"/>
    <lineage>
        <taxon>Bacteria</taxon>
        <taxon>Bacillati</taxon>
        <taxon>Actinomycetota</taxon>
        <taxon>Actinomycetes</taxon>
        <taxon>Kitasatosporales</taxon>
        <taxon>Streptomycetaceae</taxon>
        <taxon>Streptomyces</taxon>
    </lineage>
</organism>
<sequence length="140" mass="15224">MKMPMRSRLLTVLASAAAFLAATTTTAGAQVVKEGSQFVFIYAGGYRMCTAALFDDGPNTDVRGQFEAHHGGACQGWLERRRDNPDGSTMYGWTRVSDYYFVPDNWAKATGAHWNGTGAGSRVCIILTSTGEKGCTDVRW</sequence>
<evidence type="ECO:0000256" key="1">
    <source>
        <dbReference type="SAM" id="SignalP"/>
    </source>
</evidence>
<protein>
    <recommendedName>
        <fullName evidence="4">Secreted protein</fullName>
    </recommendedName>
</protein>
<reference evidence="3" key="1">
    <citation type="journal article" date="2019" name="Int. J. Syst. Evol. Microbiol.">
        <title>The Global Catalogue of Microorganisms (GCM) 10K type strain sequencing project: providing services to taxonomists for standard genome sequencing and annotation.</title>
        <authorList>
            <consortium name="The Broad Institute Genomics Platform"/>
            <consortium name="The Broad Institute Genome Sequencing Center for Infectious Disease"/>
            <person name="Wu L."/>
            <person name="Ma J."/>
        </authorList>
    </citation>
    <scope>NUCLEOTIDE SEQUENCE [LARGE SCALE GENOMIC DNA]</scope>
    <source>
        <strain evidence="3">CGMCC 1.13681</strain>
    </source>
</reference>
<comment type="caution">
    <text evidence="2">The sequence shown here is derived from an EMBL/GenBank/DDBJ whole genome shotgun (WGS) entry which is preliminary data.</text>
</comment>